<dbReference type="InterPro" id="IPR023829">
    <property type="entry name" value="PGA_PgaD"/>
</dbReference>
<comment type="caution">
    <text evidence="2">The sequence shown here is derived from an EMBL/GenBank/DDBJ whole genome shotgun (WGS) entry which is preliminary data.</text>
</comment>
<keyword evidence="1" id="KW-1133">Transmembrane helix</keyword>
<protein>
    <submittedName>
        <fullName evidence="2">Poly-beta-1,6-N-acetyl-D-glucosamine biosynthesis protein PgaD</fullName>
    </submittedName>
</protein>
<feature type="transmembrane region" description="Helical" evidence="1">
    <location>
        <begin position="40"/>
        <end position="61"/>
    </location>
</feature>
<proteinExistence type="predicted"/>
<feature type="transmembrane region" description="Helical" evidence="1">
    <location>
        <begin position="85"/>
        <end position="105"/>
    </location>
</feature>
<keyword evidence="1" id="KW-0472">Membrane</keyword>
<name>A0A1E7RDZ5_9GAMM</name>
<accession>A0A1E7RDZ5</accession>
<evidence type="ECO:0000256" key="1">
    <source>
        <dbReference type="SAM" id="Phobius"/>
    </source>
</evidence>
<dbReference type="GO" id="GO:0043709">
    <property type="term" value="P:cell adhesion involved in single-species biofilm formation"/>
    <property type="evidence" value="ECO:0007669"/>
    <property type="project" value="InterPro"/>
</dbReference>
<dbReference type="AlphaFoldDB" id="A0A1E7RDZ5"/>
<dbReference type="Proteomes" id="UP000185895">
    <property type="component" value="Unassembled WGS sequence"/>
</dbReference>
<dbReference type="Pfam" id="PF13994">
    <property type="entry name" value="PgaD"/>
    <property type="match status" value="1"/>
</dbReference>
<organism evidence="2 3">
    <name type="scientific">Acinetobacter qingfengensis</name>
    <dbReference type="NCBI Taxonomy" id="1262585"/>
    <lineage>
        <taxon>Bacteria</taxon>
        <taxon>Pseudomonadati</taxon>
        <taxon>Pseudomonadota</taxon>
        <taxon>Gammaproteobacteria</taxon>
        <taxon>Moraxellales</taxon>
        <taxon>Moraxellaceae</taxon>
        <taxon>Acinetobacter</taxon>
    </lineage>
</organism>
<dbReference type="RefSeq" id="WP_070068969.1">
    <property type="nucleotide sequence ID" value="NZ_MKKK01000006.1"/>
</dbReference>
<keyword evidence="3" id="KW-1185">Reference proteome</keyword>
<evidence type="ECO:0000313" key="3">
    <source>
        <dbReference type="Proteomes" id="UP000185895"/>
    </source>
</evidence>
<evidence type="ECO:0000313" key="2">
    <source>
        <dbReference type="EMBL" id="OEY97630.1"/>
    </source>
</evidence>
<dbReference type="STRING" id="1262585.BJI46_09135"/>
<keyword evidence="1" id="KW-0812">Transmembrane</keyword>
<dbReference type="NCBIfam" id="TIGR03940">
    <property type="entry name" value="PGA_PgaD"/>
    <property type="match status" value="1"/>
</dbReference>
<sequence>MKNILQEFHIVTDPSKLDLPEYIDNPKYVTNKLSGYTLQIIGWALWMLICMPLFTLFFWWYEAKTISSYIFIDYDVARYNNLKHIGWAILVCGGLLLLWANYNWLRFRKTERRSKFANTRPDIFAENFNLNTQQLIELQESKNIILAYTDHATIDYYKIKNK</sequence>
<reference evidence="2 3" key="1">
    <citation type="submission" date="2016-09" db="EMBL/GenBank/DDBJ databases">
        <authorList>
            <person name="Capua I."/>
            <person name="De Benedictis P."/>
            <person name="Joannis T."/>
            <person name="Lombin L.H."/>
            <person name="Cattoli G."/>
        </authorList>
    </citation>
    <scope>NUCLEOTIDE SEQUENCE [LARGE SCALE GENOMIC DNA]</scope>
    <source>
        <strain evidence="2 3">ANC 4671</strain>
    </source>
</reference>
<gene>
    <name evidence="2" type="ORF">BJI46_09135</name>
</gene>
<dbReference type="EMBL" id="MKKK01000006">
    <property type="protein sequence ID" value="OEY97630.1"/>
    <property type="molecule type" value="Genomic_DNA"/>
</dbReference>